<keyword evidence="9" id="KW-1185">Reference proteome</keyword>
<name>A0AAW1MH80_POPJA</name>
<dbReference type="Pfam" id="PF00135">
    <property type="entry name" value="COesterase"/>
    <property type="match status" value="1"/>
</dbReference>
<keyword evidence="3 6" id="KW-0378">Hydrolase</keyword>
<dbReference type="InterPro" id="IPR019826">
    <property type="entry name" value="Carboxylesterase_B_AS"/>
</dbReference>
<evidence type="ECO:0000256" key="1">
    <source>
        <dbReference type="ARBA" id="ARBA00005964"/>
    </source>
</evidence>
<protein>
    <recommendedName>
        <fullName evidence="6">Carboxylic ester hydrolase</fullName>
        <ecNumber evidence="6">3.1.1.-</ecNumber>
    </recommendedName>
</protein>
<evidence type="ECO:0000256" key="3">
    <source>
        <dbReference type="ARBA" id="ARBA00022801"/>
    </source>
</evidence>
<dbReference type="InterPro" id="IPR019819">
    <property type="entry name" value="Carboxylesterase_B_CS"/>
</dbReference>
<evidence type="ECO:0000256" key="6">
    <source>
        <dbReference type="RuleBase" id="RU361235"/>
    </source>
</evidence>
<dbReference type="PANTHER" id="PTHR43142">
    <property type="entry name" value="CARBOXYLIC ESTER HYDROLASE"/>
    <property type="match status" value="1"/>
</dbReference>
<evidence type="ECO:0000313" key="8">
    <source>
        <dbReference type="EMBL" id="KAK9746890.1"/>
    </source>
</evidence>
<dbReference type="Proteomes" id="UP001458880">
    <property type="component" value="Unassembled WGS sequence"/>
</dbReference>
<keyword evidence="2" id="KW-0719">Serine esterase</keyword>
<dbReference type="PANTHER" id="PTHR43142:SF1">
    <property type="entry name" value="CARBOXYLIC ESTER HYDROLASE"/>
    <property type="match status" value="1"/>
</dbReference>
<dbReference type="PROSITE" id="PS00122">
    <property type="entry name" value="CARBOXYLESTERASE_B_1"/>
    <property type="match status" value="1"/>
</dbReference>
<dbReference type="InterPro" id="IPR029058">
    <property type="entry name" value="AB_hydrolase_fold"/>
</dbReference>
<comment type="caution">
    <text evidence="8">The sequence shown here is derived from an EMBL/GenBank/DDBJ whole genome shotgun (WGS) entry which is preliminary data.</text>
</comment>
<proteinExistence type="inferred from homology"/>
<evidence type="ECO:0000259" key="7">
    <source>
        <dbReference type="Pfam" id="PF00135"/>
    </source>
</evidence>
<feature type="domain" description="Carboxylesterase type B" evidence="7">
    <location>
        <begin position="32"/>
        <end position="510"/>
    </location>
</feature>
<evidence type="ECO:0000256" key="2">
    <source>
        <dbReference type="ARBA" id="ARBA00022487"/>
    </source>
</evidence>
<keyword evidence="5" id="KW-0325">Glycoprotein</keyword>
<dbReference type="Gene3D" id="3.40.50.1820">
    <property type="entry name" value="alpha/beta hydrolase"/>
    <property type="match status" value="1"/>
</dbReference>
<evidence type="ECO:0000256" key="4">
    <source>
        <dbReference type="ARBA" id="ARBA00023157"/>
    </source>
</evidence>
<reference evidence="8 9" key="1">
    <citation type="journal article" date="2024" name="BMC Genomics">
        <title>De novo assembly and annotation of Popillia japonica's genome with initial clues to its potential as an invasive pest.</title>
        <authorList>
            <person name="Cucini C."/>
            <person name="Boschi S."/>
            <person name="Funari R."/>
            <person name="Cardaioli E."/>
            <person name="Iannotti N."/>
            <person name="Marturano G."/>
            <person name="Paoli F."/>
            <person name="Bruttini M."/>
            <person name="Carapelli A."/>
            <person name="Frati F."/>
            <person name="Nardi F."/>
        </authorList>
    </citation>
    <scope>NUCLEOTIDE SEQUENCE [LARGE SCALE GENOMIC DNA]</scope>
    <source>
        <strain evidence="8">DMR45628</strain>
    </source>
</reference>
<dbReference type="SUPFAM" id="SSF53474">
    <property type="entry name" value="alpha/beta-Hydrolases"/>
    <property type="match status" value="1"/>
</dbReference>
<dbReference type="EC" id="3.1.1.-" evidence="6"/>
<dbReference type="InterPro" id="IPR002018">
    <property type="entry name" value="CarbesteraseB"/>
</dbReference>
<accession>A0AAW1MH80</accession>
<dbReference type="AlphaFoldDB" id="A0AAW1MH80"/>
<dbReference type="GO" id="GO:0052689">
    <property type="term" value="F:carboxylic ester hydrolase activity"/>
    <property type="evidence" value="ECO:0007669"/>
    <property type="project" value="UniProtKB-KW"/>
</dbReference>
<keyword evidence="4" id="KW-1015">Disulfide bond</keyword>
<sequence length="562" mass="63076">MECILDIILKYQLVVLVILYSSISAVQSDFAPPVLEISNGWLQGTLQKSYNGRVYSSFQGIPYARPPIGDLRFETPKEPYNWTGMWVANTKQTCMYNTGSEITGDEDCLYLNVYVPREKPNPADNLNVIVHIHAGGMLVWDSNYYAGAKYLMDEEVVFVTMNYRLGALGFLSTDDDVVPGNNGLKDQVLSLEWIQKNIRYFGGNPESVMLTGMSAGSVSVHLHYFSPLSRGLFHKGVSQSGTALHPLLPQKTPSQSSKQLGEMLGCPTDKSRDLRDCLRTRSAKAIIIAQKSFLPSDATQGPTFGPVIEIPHDEAFLTDHPYKLLLDGNIADVPWVVGTNEEEGSFIVHLSPLSVSDYFEIFDKIAPEMLDYQDATDSEKQKITNSIKEYYFSEHGNEDITPLIQLFTDRIIAGTHIAAKLQAKVNKSPVYSYLFGYRGQHSFADYLLQNTNHIGPTHGDDVLYYLHGSIAEETLSEEDENMKSIFLQWLINFAKTDQPKIDGKEWKRVNGGTVALECLYFDKIGDTHSQILEDLGANKLWSKLSINGYDKFKILNEIKDEL</sequence>
<evidence type="ECO:0000256" key="5">
    <source>
        <dbReference type="ARBA" id="ARBA00023180"/>
    </source>
</evidence>
<organism evidence="8 9">
    <name type="scientific">Popillia japonica</name>
    <name type="common">Japanese beetle</name>
    <dbReference type="NCBI Taxonomy" id="7064"/>
    <lineage>
        <taxon>Eukaryota</taxon>
        <taxon>Metazoa</taxon>
        <taxon>Ecdysozoa</taxon>
        <taxon>Arthropoda</taxon>
        <taxon>Hexapoda</taxon>
        <taxon>Insecta</taxon>
        <taxon>Pterygota</taxon>
        <taxon>Neoptera</taxon>
        <taxon>Endopterygota</taxon>
        <taxon>Coleoptera</taxon>
        <taxon>Polyphaga</taxon>
        <taxon>Scarabaeiformia</taxon>
        <taxon>Scarabaeidae</taxon>
        <taxon>Rutelinae</taxon>
        <taxon>Popillia</taxon>
    </lineage>
</organism>
<dbReference type="EMBL" id="JASPKY010000036">
    <property type="protein sequence ID" value="KAK9746890.1"/>
    <property type="molecule type" value="Genomic_DNA"/>
</dbReference>
<gene>
    <name evidence="8" type="ORF">QE152_g5804</name>
</gene>
<comment type="similarity">
    <text evidence="1 6">Belongs to the type-B carboxylesterase/lipase family.</text>
</comment>
<evidence type="ECO:0000313" key="9">
    <source>
        <dbReference type="Proteomes" id="UP001458880"/>
    </source>
</evidence>
<dbReference type="PROSITE" id="PS00941">
    <property type="entry name" value="CARBOXYLESTERASE_B_2"/>
    <property type="match status" value="1"/>
</dbReference>